<dbReference type="AlphaFoldDB" id="A0A8J3SJ08"/>
<reference evidence="2 3" key="1">
    <citation type="submission" date="2021-01" db="EMBL/GenBank/DDBJ databases">
        <title>Whole genome shotgun sequence of Planobispora siamensis NBRC 107568.</title>
        <authorList>
            <person name="Komaki H."/>
            <person name="Tamura T."/>
        </authorList>
    </citation>
    <scope>NUCLEOTIDE SEQUENCE [LARGE SCALE GENOMIC DNA]</scope>
    <source>
        <strain evidence="2 3">NBRC 107568</strain>
    </source>
</reference>
<keyword evidence="1" id="KW-0472">Membrane</keyword>
<proteinExistence type="predicted"/>
<keyword evidence="3" id="KW-1185">Reference proteome</keyword>
<protein>
    <submittedName>
        <fullName evidence="2">Uncharacterized protein</fullName>
    </submittedName>
</protein>
<dbReference type="RefSeq" id="WP_204067373.1">
    <property type="nucleotide sequence ID" value="NZ_BOOJ01000052.1"/>
</dbReference>
<feature type="transmembrane region" description="Helical" evidence="1">
    <location>
        <begin position="186"/>
        <end position="206"/>
    </location>
</feature>
<feature type="transmembrane region" description="Helical" evidence="1">
    <location>
        <begin position="154"/>
        <end position="180"/>
    </location>
</feature>
<dbReference type="EMBL" id="BOOJ01000052">
    <property type="protein sequence ID" value="GIH95273.1"/>
    <property type="molecule type" value="Genomic_DNA"/>
</dbReference>
<organism evidence="2 3">
    <name type="scientific">Planobispora siamensis</name>
    <dbReference type="NCBI Taxonomy" id="936338"/>
    <lineage>
        <taxon>Bacteria</taxon>
        <taxon>Bacillati</taxon>
        <taxon>Actinomycetota</taxon>
        <taxon>Actinomycetes</taxon>
        <taxon>Streptosporangiales</taxon>
        <taxon>Streptosporangiaceae</taxon>
        <taxon>Planobispora</taxon>
    </lineage>
</organism>
<sequence length="267" mass="28527">MTIADLLPPPPSLTTVLVTAALGVAAHQMPWPLLALVAATAASLAWSAWIAHRLPAARRDHHHITDLALRSEQDTPAAVNWPTVRAALHARHPSAIIDFRQTCTGESHDAWCQGTASTWAGGDRIAVITCGRASAADVAYTLAHEVAHLTGGRWVATLTAGALFSAAGPLIGFATAAVLGWQAIGAVFYVAYLLYIATFWAIEIACDLTAQRQLGRPAATRHWAGMQRAQRDQPLRQRINATLFLLTEGTHPPDSLRLLAARVVGAR</sequence>
<keyword evidence="1" id="KW-0812">Transmembrane</keyword>
<evidence type="ECO:0000313" key="2">
    <source>
        <dbReference type="EMBL" id="GIH95273.1"/>
    </source>
</evidence>
<accession>A0A8J3SJ08</accession>
<evidence type="ECO:0000256" key="1">
    <source>
        <dbReference type="SAM" id="Phobius"/>
    </source>
</evidence>
<keyword evidence="1" id="KW-1133">Transmembrane helix</keyword>
<comment type="caution">
    <text evidence="2">The sequence shown here is derived from an EMBL/GenBank/DDBJ whole genome shotgun (WGS) entry which is preliminary data.</text>
</comment>
<name>A0A8J3SJ08_9ACTN</name>
<evidence type="ECO:0000313" key="3">
    <source>
        <dbReference type="Proteomes" id="UP000619788"/>
    </source>
</evidence>
<dbReference type="Proteomes" id="UP000619788">
    <property type="component" value="Unassembled WGS sequence"/>
</dbReference>
<feature type="transmembrane region" description="Helical" evidence="1">
    <location>
        <begin position="31"/>
        <end position="51"/>
    </location>
</feature>
<gene>
    <name evidence="2" type="ORF">Psi01_59030</name>
</gene>